<dbReference type="Pfam" id="PF05433">
    <property type="entry name" value="Rick_17kDa_Anti"/>
    <property type="match status" value="1"/>
</dbReference>
<feature type="region of interest" description="Disordered" evidence="5">
    <location>
        <begin position="30"/>
        <end position="50"/>
    </location>
</feature>
<evidence type="ECO:0000313" key="8">
    <source>
        <dbReference type="EMBL" id="QEA15764.1"/>
    </source>
</evidence>
<keyword evidence="4" id="KW-0449">Lipoprotein</keyword>
<accession>A0A5B8S3P8</accession>
<evidence type="ECO:0000256" key="5">
    <source>
        <dbReference type="SAM" id="MobiDB-lite"/>
    </source>
</evidence>
<dbReference type="KEGG" id="ngf:FRF71_06210"/>
<evidence type="ECO:0000313" key="9">
    <source>
        <dbReference type="Proteomes" id="UP000321172"/>
    </source>
</evidence>
<feature type="chain" id="PRO_5022840442" description="17 kDa surface antigen" evidence="6">
    <location>
        <begin position="26"/>
        <end position="219"/>
    </location>
</feature>
<dbReference type="OrthoDB" id="7508820at2"/>
<evidence type="ECO:0000256" key="3">
    <source>
        <dbReference type="ARBA" id="ARBA00015281"/>
    </source>
</evidence>
<reference evidence="8 9" key="1">
    <citation type="journal article" date="2013" name="J. Microbiol. Biotechnol.">
        <title>Novosphingobium ginsenosidimutans sp. nov., with the ability to convert ginsenoside.</title>
        <authorList>
            <person name="Kim J.K."/>
            <person name="He D."/>
            <person name="Liu Q.M."/>
            <person name="Park H.Y."/>
            <person name="Jung M.S."/>
            <person name="Yoon M.H."/>
            <person name="Kim S.C."/>
            <person name="Im W.T."/>
        </authorList>
    </citation>
    <scope>NUCLEOTIDE SEQUENCE [LARGE SCALE GENOMIC DNA]</scope>
    <source>
        <strain evidence="8 9">FW-6</strain>
    </source>
</reference>
<evidence type="ECO:0000259" key="7">
    <source>
        <dbReference type="Pfam" id="PF05433"/>
    </source>
</evidence>
<feature type="signal peptide" evidence="6">
    <location>
        <begin position="1"/>
        <end position="25"/>
    </location>
</feature>
<name>A0A5B8S3P8_9SPHN</name>
<gene>
    <name evidence="8" type="ORF">FRF71_06210</name>
</gene>
<evidence type="ECO:0000256" key="6">
    <source>
        <dbReference type="SAM" id="SignalP"/>
    </source>
</evidence>
<dbReference type="AlphaFoldDB" id="A0A5B8S3P8"/>
<organism evidence="8 9">
    <name type="scientific">Novosphingobium ginsenosidimutans</name>
    <dbReference type="NCBI Taxonomy" id="1176536"/>
    <lineage>
        <taxon>Bacteria</taxon>
        <taxon>Pseudomonadati</taxon>
        <taxon>Pseudomonadota</taxon>
        <taxon>Alphaproteobacteria</taxon>
        <taxon>Sphingomonadales</taxon>
        <taxon>Sphingomonadaceae</taxon>
        <taxon>Novosphingobium</taxon>
    </lineage>
</organism>
<feature type="domain" description="Glycine zipper 2TM" evidence="7">
    <location>
        <begin position="77"/>
        <end position="117"/>
    </location>
</feature>
<proteinExistence type="inferred from homology"/>
<evidence type="ECO:0000256" key="4">
    <source>
        <dbReference type="ARBA" id="ARBA00023288"/>
    </source>
</evidence>
<comment type="subcellular location">
    <subcellularLocation>
        <location evidence="1">Cell outer membrane</location>
        <topology evidence="1">Lipid-anchor</topology>
    </subcellularLocation>
</comment>
<sequence>MSPRGQALQLVLAAGLTGLAAPALAADQPAPLPPMPAGSQVMPVGQAGPERAAWEEARADWLAECRQRFDGTGKLTGGVVGGLVGGVAGSAIAGRGNRTLGAVVGGVAGAVAGAAIGDSSDRRRAGDYCESYLDRYMASYSSGYGSNGYGHPFGQMTYGYAMQPMMVLVPVAMTSVAAPVAPQENCTETEVIEEWVPAARPAKRYIPRRSLPDKRLPLK</sequence>
<keyword evidence="6" id="KW-0732">Signal</keyword>
<protein>
    <recommendedName>
        <fullName evidence="3">17 kDa surface antigen</fullName>
    </recommendedName>
</protein>
<keyword evidence="9" id="KW-1185">Reference proteome</keyword>
<dbReference type="RefSeq" id="WP_147089742.1">
    <property type="nucleotide sequence ID" value="NZ_BAABJD010000001.1"/>
</dbReference>
<evidence type="ECO:0000256" key="2">
    <source>
        <dbReference type="ARBA" id="ARBA00008681"/>
    </source>
</evidence>
<dbReference type="EMBL" id="CP042345">
    <property type="protein sequence ID" value="QEA15764.1"/>
    <property type="molecule type" value="Genomic_DNA"/>
</dbReference>
<comment type="similarity">
    <text evidence="2">Belongs to the rickettsiale 17 kDa surface antigen family.</text>
</comment>
<dbReference type="GO" id="GO:0009279">
    <property type="term" value="C:cell outer membrane"/>
    <property type="evidence" value="ECO:0007669"/>
    <property type="project" value="UniProtKB-SubCell"/>
</dbReference>
<dbReference type="Proteomes" id="UP000321172">
    <property type="component" value="Chromosome"/>
</dbReference>
<dbReference type="InterPro" id="IPR008816">
    <property type="entry name" value="Gly_zipper_2TM_dom"/>
</dbReference>
<evidence type="ECO:0000256" key="1">
    <source>
        <dbReference type="ARBA" id="ARBA00004459"/>
    </source>
</evidence>